<sequence>MTGKISKEATITFRSLEGLTTLVAQQREGISKLQSIYASWFKSVEPLIEEAADNLDPCLIVPSEDRKYSIQLSDATAVLEDFVTLVIDSMQLIDQEDTEHIVKNVSTCSANLLSDIAAVVAERDSSKMRLNLSLLFCRTS</sequence>
<keyword evidence="2" id="KW-1185">Reference proteome</keyword>
<reference evidence="1 2" key="1">
    <citation type="journal article" date="2022" name="bioRxiv">
        <title>The genome of the oomycete Peronosclerospora sorghi, a cosmopolitan pathogen of maize and sorghum, is inflated with dispersed pseudogenes.</title>
        <authorList>
            <person name="Fletcher K."/>
            <person name="Martin F."/>
            <person name="Isakeit T."/>
            <person name="Cavanaugh K."/>
            <person name="Magill C."/>
            <person name="Michelmore R."/>
        </authorList>
    </citation>
    <scope>NUCLEOTIDE SEQUENCE [LARGE SCALE GENOMIC DNA]</scope>
    <source>
        <strain evidence="1">P6</strain>
    </source>
</reference>
<organism evidence="1 2">
    <name type="scientific">Peronosclerospora sorghi</name>
    <dbReference type="NCBI Taxonomy" id="230839"/>
    <lineage>
        <taxon>Eukaryota</taxon>
        <taxon>Sar</taxon>
        <taxon>Stramenopiles</taxon>
        <taxon>Oomycota</taxon>
        <taxon>Peronosporomycetes</taxon>
        <taxon>Peronosporales</taxon>
        <taxon>Peronosporaceae</taxon>
        <taxon>Peronosclerospora</taxon>
    </lineage>
</organism>
<accession>A0ACC0W5P5</accession>
<comment type="caution">
    <text evidence="1">The sequence shown here is derived from an EMBL/GenBank/DDBJ whole genome shotgun (WGS) entry which is preliminary data.</text>
</comment>
<gene>
    <name evidence="1" type="ORF">PsorP6_005225</name>
</gene>
<evidence type="ECO:0000313" key="2">
    <source>
        <dbReference type="Proteomes" id="UP001163321"/>
    </source>
</evidence>
<dbReference type="EMBL" id="CM047583">
    <property type="protein sequence ID" value="KAI9913278.1"/>
    <property type="molecule type" value="Genomic_DNA"/>
</dbReference>
<name>A0ACC0W5P5_9STRA</name>
<proteinExistence type="predicted"/>
<evidence type="ECO:0000313" key="1">
    <source>
        <dbReference type="EMBL" id="KAI9913278.1"/>
    </source>
</evidence>
<dbReference type="Proteomes" id="UP001163321">
    <property type="component" value="Chromosome 4"/>
</dbReference>
<protein>
    <submittedName>
        <fullName evidence="1">Uncharacterized protein</fullName>
    </submittedName>
</protein>